<reference evidence="1" key="1">
    <citation type="submission" date="2023-08" db="EMBL/GenBank/DDBJ databases">
        <authorList>
            <person name="Alioto T."/>
            <person name="Alioto T."/>
            <person name="Gomez Garrido J."/>
        </authorList>
    </citation>
    <scope>NUCLEOTIDE SEQUENCE</scope>
</reference>
<sequence length="89" mass="9773">MSHQHGSSIGLVVAKVSELQRNQNILYNLVKPKKDEPNLVESNLKLANVLPKKRDMLTALSSSSSYSNMSFGVNSEIIPNDLISSAEVF</sequence>
<accession>A0AA36F9S8</accession>
<dbReference type="EMBL" id="OX597823">
    <property type="protein sequence ID" value="CAI9729484.1"/>
    <property type="molecule type" value="Genomic_DNA"/>
</dbReference>
<keyword evidence="2" id="KW-1185">Reference proteome</keyword>
<evidence type="ECO:0000313" key="1">
    <source>
        <dbReference type="EMBL" id="CAI9729484.1"/>
    </source>
</evidence>
<dbReference type="Proteomes" id="UP001162480">
    <property type="component" value="Chromosome 10"/>
</dbReference>
<gene>
    <name evidence="1" type="ORF">OCTVUL_1B025390</name>
</gene>
<name>A0AA36F9S8_OCTVU</name>
<evidence type="ECO:0000313" key="2">
    <source>
        <dbReference type="Proteomes" id="UP001162480"/>
    </source>
</evidence>
<proteinExistence type="predicted"/>
<organism evidence="1 2">
    <name type="scientific">Octopus vulgaris</name>
    <name type="common">Common octopus</name>
    <dbReference type="NCBI Taxonomy" id="6645"/>
    <lineage>
        <taxon>Eukaryota</taxon>
        <taxon>Metazoa</taxon>
        <taxon>Spiralia</taxon>
        <taxon>Lophotrochozoa</taxon>
        <taxon>Mollusca</taxon>
        <taxon>Cephalopoda</taxon>
        <taxon>Coleoidea</taxon>
        <taxon>Octopodiformes</taxon>
        <taxon>Octopoda</taxon>
        <taxon>Incirrata</taxon>
        <taxon>Octopodidae</taxon>
        <taxon>Octopus</taxon>
    </lineage>
</organism>
<protein>
    <submittedName>
        <fullName evidence="1">Uncharacterized protein</fullName>
    </submittedName>
</protein>
<dbReference type="AlphaFoldDB" id="A0AA36F9S8"/>